<dbReference type="EMBL" id="LACB01000102">
    <property type="protein sequence ID" value="KAJ9488864.1"/>
    <property type="molecule type" value="Genomic_DNA"/>
</dbReference>
<reference evidence="2" key="1">
    <citation type="submission" date="2015-06" db="EMBL/GenBank/DDBJ databases">
        <authorList>
            <person name="Nguyen H."/>
        </authorList>
    </citation>
    <scope>NUCLEOTIDE SEQUENCE</scope>
    <source>
        <strain evidence="2">DAOM 180753</strain>
    </source>
</reference>
<accession>A0AAI9X9Y0</accession>
<feature type="region of interest" description="Disordered" evidence="1">
    <location>
        <begin position="1"/>
        <end position="31"/>
    </location>
</feature>
<organism evidence="2 3">
    <name type="scientific">Penicillium thymicola</name>
    <dbReference type="NCBI Taxonomy" id="293382"/>
    <lineage>
        <taxon>Eukaryota</taxon>
        <taxon>Fungi</taxon>
        <taxon>Dikarya</taxon>
        <taxon>Ascomycota</taxon>
        <taxon>Pezizomycotina</taxon>
        <taxon>Eurotiomycetes</taxon>
        <taxon>Eurotiomycetidae</taxon>
        <taxon>Eurotiales</taxon>
        <taxon>Aspergillaceae</taxon>
        <taxon>Penicillium</taxon>
    </lineage>
</organism>
<evidence type="ECO:0000313" key="3">
    <source>
        <dbReference type="Proteomes" id="UP001227192"/>
    </source>
</evidence>
<evidence type="ECO:0000256" key="1">
    <source>
        <dbReference type="SAM" id="MobiDB-lite"/>
    </source>
</evidence>
<gene>
    <name evidence="2" type="ORF">VN97_g4409</name>
</gene>
<sequence length="110" mass="12193">MASPTKQSKFKRKGPTDASQGIEIKSTSPSPVPHININIAKSLCQDMQSTFRVGNGTVSPRSVRGIQAQFTVSMDEAYDYKIGSNEFDSETIFPESLPSVTNFQQFCRRN</sequence>
<dbReference type="AlphaFoldDB" id="A0AAI9X9Y0"/>
<proteinExistence type="predicted"/>
<keyword evidence="3" id="KW-1185">Reference proteome</keyword>
<dbReference type="Proteomes" id="UP001227192">
    <property type="component" value="Unassembled WGS sequence"/>
</dbReference>
<protein>
    <submittedName>
        <fullName evidence="2">Uncharacterized protein</fullName>
    </submittedName>
</protein>
<reference evidence="2" key="2">
    <citation type="journal article" date="2016" name="Fungal Biol.">
        <title>Ochratoxin A production by Penicillium thymicola.</title>
        <authorList>
            <person name="Nguyen H.D.T."/>
            <person name="McMullin D.R."/>
            <person name="Ponomareva E."/>
            <person name="Riley R."/>
            <person name="Pomraning K.R."/>
            <person name="Baker S.E."/>
            <person name="Seifert K.A."/>
        </authorList>
    </citation>
    <scope>NUCLEOTIDE SEQUENCE</scope>
    <source>
        <strain evidence="2">DAOM 180753</strain>
    </source>
</reference>
<evidence type="ECO:0000313" key="2">
    <source>
        <dbReference type="EMBL" id="KAJ9488864.1"/>
    </source>
</evidence>
<name>A0AAI9X9Y0_PENTH</name>
<comment type="caution">
    <text evidence="2">The sequence shown here is derived from an EMBL/GenBank/DDBJ whole genome shotgun (WGS) entry which is preliminary data.</text>
</comment>